<sequence>MTAQRSRPRLTPATARLDPPRRQPRARRIRQHRQAESWRRASKTPREDSRRETR</sequence>
<evidence type="ECO:0000256" key="1">
    <source>
        <dbReference type="SAM" id="MobiDB-lite"/>
    </source>
</evidence>
<evidence type="ECO:0000313" key="2">
    <source>
        <dbReference type="EMBL" id="BCO35500.1"/>
    </source>
</evidence>
<accession>A0A7R7GSZ6</accession>
<feature type="compositionally biased region" description="Basic residues" evidence="1">
    <location>
        <begin position="22"/>
        <end position="32"/>
    </location>
</feature>
<feature type="compositionally biased region" description="Basic and acidic residues" evidence="1">
    <location>
        <begin position="33"/>
        <end position="54"/>
    </location>
</feature>
<evidence type="ECO:0000313" key="3">
    <source>
        <dbReference type="Proteomes" id="UP000595446"/>
    </source>
</evidence>
<gene>
    <name evidence="2" type="ORF">MHEC_19330</name>
</gene>
<proteinExistence type="predicted"/>
<dbReference type="Proteomes" id="UP000595446">
    <property type="component" value="Chromosome"/>
</dbReference>
<organism evidence="2 3">
    <name type="scientific">Mycobacterium heckeshornense</name>
    <dbReference type="NCBI Taxonomy" id="110505"/>
    <lineage>
        <taxon>Bacteria</taxon>
        <taxon>Bacillati</taxon>
        <taxon>Actinomycetota</taxon>
        <taxon>Actinomycetes</taxon>
        <taxon>Mycobacteriales</taxon>
        <taxon>Mycobacteriaceae</taxon>
        <taxon>Mycobacterium</taxon>
    </lineage>
</organism>
<protein>
    <submittedName>
        <fullName evidence="2">Uncharacterized protein</fullName>
    </submittedName>
</protein>
<dbReference type="AlphaFoldDB" id="A0A7R7GSZ6"/>
<dbReference type="EMBL" id="AP024237">
    <property type="protein sequence ID" value="BCO35500.1"/>
    <property type="molecule type" value="Genomic_DNA"/>
</dbReference>
<reference evidence="2 3" key="1">
    <citation type="submission" date="2020-12" db="EMBL/GenBank/DDBJ databases">
        <title>Complete genome sequence of Mycobacterium heckeshornense JCM 15655T, closely related to a pathogenic non-tuberculous mycobacterial species Mycobacterium xenopi.</title>
        <authorList>
            <person name="Yoshida M."/>
            <person name="Fukano H."/>
            <person name="Asakura T."/>
            <person name="Suzuki M."/>
            <person name="Hoshino Y."/>
        </authorList>
    </citation>
    <scope>NUCLEOTIDE SEQUENCE [LARGE SCALE GENOMIC DNA]</scope>
    <source>
        <strain evidence="2 3">JCM 15655</strain>
    </source>
</reference>
<keyword evidence="3" id="KW-1185">Reference proteome</keyword>
<feature type="region of interest" description="Disordered" evidence="1">
    <location>
        <begin position="1"/>
        <end position="54"/>
    </location>
</feature>
<name>A0A7R7GSZ6_9MYCO</name>